<reference evidence="2" key="1">
    <citation type="submission" date="2020-11" db="EMBL/GenBank/DDBJ databases">
        <authorList>
            <person name="Tran Van P."/>
        </authorList>
    </citation>
    <scope>NUCLEOTIDE SEQUENCE</scope>
</reference>
<feature type="compositionally biased region" description="Basic and acidic residues" evidence="1">
    <location>
        <begin position="44"/>
        <end position="62"/>
    </location>
</feature>
<dbReference type="AlphaFoldDB" id="A0A7R9H0P9"/>
<proteinExistence type="predicted"/>
<protein>
    <submittedName>
        <fullName evidence="2">Uncharacterized protein</fullName>
    </submittedName>
</protein>
<name>A0A7R9H0P9_TIMPO</name>
<feature type="compositionally biased region" description="Polar residues" evidence="1">
    <location>
        <begin position="1"/>
        <end position="17"/>
    </location>
</feature>
<evidence type="ECO:0000256" key="1">
    <source>
        <dbReference type="SAM" id="MobiDB-lite"/>
    </source>
</evidence>
<organism evidence="2">
    <name type="scientific">Timema poppense</name>
    <name type="common">Walking stick</name>
    <dbReference type="NCBI Taxonomy" id="170557"/>
    <lineage>
        <taxon>Eukaryota</taxon>
        <taxon>Metazoa</taxon>
        <taxon>Ecdysozoa</taxon>
        <taxon>Arthropoda</taxon>
        <taxon>Hexapoda</taxon>
        <taxon>Insecta</taxon>
        <taxon>Pterygota</taxon>
        <taxon>Neoptera</taxon>
        <taxon>Polyneoptera</taxon>
        <taxon>Phasmatodea</taxon>
        <taxon>Timematodea</taxon>
        <taxon>Timematoidea</taxon>
        <taxon>Timematidae</taxon>
        <taxon>Timema</taxon>
    </lineage>
</organism>
<evidence type="ECO:0000313" key="2">
    <source>
        <dbReference type="EMBL" id="CAD7403750.1"/>
    </source>
</evidence>
<sequence>MHSLHQQYPILATSSGQRHFEEPRHDSDGNETVPEIELETLSSVDRHTTDRAKVLDDSRRDTPPCPLTLKSDTIISAKINLVAMPGIKPDTLSSKQQEQRMVINENHECWVARGCNLNTAHHSQKDLETHCISSKGTCHQTMVSIIFNKVVKSGNLCKTVLDVL</sequence>
<feature type="compositionally biased region" description="Basic and acidic residues" evidence="1">
    <location>
        <begin position="18"/>
        <end position="28"/>
    </location>
</feature>
<dbReference type="EMBL" id="OD001970">
    <property type="protein sequence ID" value="CAD7403750.1"/>
    <property type="molecule type" value="Genomic_DNA"/>
</dbReference>
<feature type="region of interest" description="Disordered" evidence="1">
    <location>
        <begin position="1"/>
        <end position="63"/>
    </location>
</feature>
<accession>A0A7R9H0P9</accession>
<gene>
    <name evidence="2" type="ORF">TPSB3V08_LOCUS4192</name>
</gene>